<dbReference type="PANTHER" id="PTHR33936">
    <property type="entry name" value="PROTEIN CBG17840"/>
    <property type="match status" value="1"/>
</dbReference>
<dbReference type="AlphaFoldDB" id="A0AAV2QLQ8"/>
<keyword evidence="2" id="KW-1185">Reference proteome</keyword>
<evidence type="ECO:0000313" key="2">
    <source>
        <dbReference type="Proteomes" id="UP001497623"/>
    </source>
</evidence>
<proteinExistence type="predicted"/>
<dbReference type="Proteomes" id="UP001497623">
    <property type="component" value="Unassembled WGS sequence"/>
</dbReference>
<accession>A0AAV2QLQ8</accession>
<sequence length="222" mass="24926">GSCKIGSYCSSTIEVLATDGLIEVKFYEDHSGHTLDLEDFKHTPLPLSTKKIVAERLSQSVPTKVILEEVRSLGVLSRSTYITYKDISNVKNHFMKSNNEEIEPPVVQSSDNELEDIIQEIAIENSPETDSQLKKDKLITTMNEIITLLNSQNYPISHIDAIQKQQNRVKATLKAALIQIPISSKPSTNSTPGKKKIMETKISFDKSKKIKQNPCHENMGWD</sequence>
<dbReference type="EMBL" id="CAXKWB010007573">
    <property type="protein sequence ID" value="CAL4087773.1"/>
    <property type="molecule type" value="Genomic_DNA"/>
</dbReference>
<protein>
    <submittedName>
        <fullName evidence="1">Uncharacterized protein</fullName>
    </submittedName>
</protein>
<dbReference type="PANTHER" id="PTHR33936:SF24">
    <property type="entry name" value="C2H2-TYPE DOMAIN-CONTAINING PROTEIN"/>
    <property type="match status" value="1"/>
</dbReference>
<dbReference type="InterPro" id="IPR052797">
    <property type="entry name" value="RegFact_GeneExpr_CellDeath"/>
</dbReference>
<evidence type="ECO:0000313" key="1">
    <source>
        <dbReference type="EMBL" id="CAL4087773.1"/>
    </source>
</evidence>
<feature type="non-terminal residue" evidence="1">
    <location>
        <position position="1"/>
    </location>
</feature>
<name>A0AAV2QLQ8_MEGNR</name>
<organism evidence="1 2">
    <name type="scientific">Meganyctiphanes norvegica</name>
    <name type="common">Northern krill</name>
    <name type="synonym">Thysanopoda norvegica</name>
    <dbReference type="NCBI Taxonomy" id="48144"/>
    <lineage>
        <taxon>Eukaryota</taxon>
        <taxon>Metazoa</taxon>
        <taxon>Ecdysozoa</taxon>
        <taxon>Arthropoda</taxon>
        <taxon>Crustacea</taxon>
        <taxon>Multicrustacea</taxon>
        <taxon>Malacostraca</taxon>
        <taxon>Eumalacostraca</taxon>
        <taxon>Eucarida</taxon>
        <taxon>Euphausiacea</taxon>
        <taxon>Euphausiidae</taxon>
        <taxon>Meganyctiphanes</taxon>
    </lineage>
</organism>
<gene>
    <name evidence="1" type="ORF">MNOR_LOCUS13301</name>
</gene>
<comment type="caution">
    <text evidence="1">The sequence shown here is derived from an EMBL/GenBank/DDBJ whole genome shotgun (WGS) entry which is preliminary data.</text>
</comment>
<reference evidence="1 2" key="1">
    <citation type="submission" date="2024-05" db="EMBL/GenBank/DDBJ databases">
        <authorList>
            <person name="Wallberg A."/>
        </authorList>
    </citation>
    <scope>NUCLEOTIDE SEQUENCE [LARGE SCALE GENOMIC DNA]</scope>
</reference>